<dbReference type="RefSeq" id="WP_203937501.1">
    <property type="nucleotide sequence ID" value="NZ_BAAAGJ010000019.1"/>
</dbReference>
<keyword evidence="2" id="KW-1133">Transmembrane helix</keyword>
<accession>A0A8J3Y683</accession>
<keyword evidence="4" id="KW-1185">Reference proteome</keyword>
<evidence type="ECO:0000313" key="4">
    <source>
        <dbReference type="Proteomes" id="UP000652013"/>
    </source>
</evidence>
<keyword evidence="2" id="KW-0472">Membrane</keyword>
<feature type="transmembrane region" description="Helical" evidence="2">
    <location>
        <begin position="74"/>
        <end position="99"/>
    </location>
</feature>
<dbReference type="EMBL" id="BOOY01000008">
    <property type="protein sequence ID" value="GIJ02197.1"/>
    <property type="molecule type" value="Genomic_DNA"/>
</dbReference>
<comment type="caution">
    <text evidence="3">The sequence shown here is derived from an EMBL/GenBank/DDBJ whole genome shotgun (WGS) entry which is preliminary data.</text>
</comment>
<evidence type="ECO:0000313" key="3">
    <source>
        <dbReference type="EMBL" id="GIJ02197.1"/>
    </source>
</evidence>
<dbReference type="AlphaFoldDB" id="A0A8J3Y683"/>
<name>A0A8J3Y683_9ACTN</name>
<protein>
    <submittedName>
        <fullName evidence="3">Uncharacterized protein</fullName>
    </submittedName>
</protein>
<sequence>MGSPGGNGGNRPPDGPVPDGPTPDDLPELPPEWRELVVPDDASALAAEAAAVRAELQARRPPAGRRRPALRAPVLIMAIAVVVTLASLGSLFVAGWPGISRPATVQRPTGSPAGRLPALDLLTADGQVVALTKLLPAVIVLVDGCRCDDLVRSATAAVRPGTTVVTVTGRAPSAAPSAPAAPAAQQPPGPTTAAGAPATHTPVVPPAGAAPAARALIDPAGELRQSFRLPSPDGTASVLLVDRDGGIVRTVPRTASIDDFRPDLARL</sequence>
<feature type="region of interest" description="Disordered" evidence="1">
    <location>
        <begin position="170"/>
        <end position="207"/>
    </location>
</feature>
<evidence type="ECO:0000256" key="1">
    <source>
        <dbReference type="SAM" id="MobiDB-lite"/>
    </source>
</evidence>
<dbReference type="Proteomes" id="UP000652013">
    <property type="component" value="Unassembled WGS sequence"/>
</dbReference>
<reference evidence="3" key="1">
    <citation type="submission" date="2021-01" db="EMBL/GenBank/DDBJ databases">
        <title>Whole genome shotgun sequence of Spirilliplanes yamanashiensis NBRC 15828.</title>
        <authorList>
            <person name="Komaki H."/>
            <person name="Tamura T."/>
        </authorList>
    </citation>
    <scope>NUCLEOTIDE SEQUENCE</scope>
    <source>
        <strain evidence="3">NBRC 15828</strain>
    </source>
</reference>
<keyword evidence="2" id="KW-0812">Transmembrane</keyword>
<proteinExistence type="predicted"/>
<feature type="compositionally biased region" description="Low complexity" evidence="1">
    <location>
        <begin position="170"/>
        <end position="184"/>
    </location>
</feature>
<feature type="region of interest" description="Disordered" evidence="1">
    <location>
        <begin position="1"/>
        <end position="32"/>
    </location>
</feature>
<gene>
    <name evidence="3" type="ORF">Sya03_15490</name>
</gene>
<evidence type="ECO:0000256" key="2">
    <source>
        <dbReference type="SAM" id="Phobius"/>
    </source>
</evidence>
<organism evidence="3 4">
    <name type="scientific">Spirilliplanes yamanashiensis</name>
    <dbReference type="NCBI Taxonomy" id="42233"/>
    <lineage>
        <taxon>Bacteria</taxon>
        <taxon>Bacillati</taxon>
        <taxon>Actinomycetota</taxon>
        <taxon>Actinomycetes</taxon>
        <taxon>Micromonosporales</taxon>
        <taxon>Micromonosporaceae</taxon>
        <taxon>Spirilliplanes</taxon>
    </lineage>
</organism>
<feature type="compositionally biased region" description="Low complexity" evidence="1">
    <location>
        <begin position="191"/>
        <end position="207"/>
    </location>
</feature>